<dbReference type="InterPro" id="IPR015947">
    <property type="entry name" value="PUA-like_sf"/>
</dbReference>
<accession>A0A511HM45</accession>
<proteinExistence type="predicted"/>
<keyword evidence="3" id="KW-1185">Reference proteome</keyword>
<organism evidence="1 4">
    <name type="scientific">Myxococcus virescens</name>
    <dbReference type="NCBI Taxonomy" id="83456"/>
    <lineage>
        <taxon>Bacteria</taxon>
        <taxon>Pseudomonadati</taxon>
        <taxon>Myxococcota</taxon>
        <taxon>Myxococcia</taxon>
        <taxon>Myxococcales</taxon>
        <taxon>Cystobacterineae</taxon>
        <taxon>Myxococcaceae</taxon>
        <taxon>Myxococcus</taxon>
    </lineage>
</organism>
<reference evidence="1 4" key="2">
    <citation type="submission" date="2019-07" db="EMBL/GenBank/DDBJ databases">
        <title>Whole genome shotgun sequence of Myxococcus virescens NBRC 100334.</title>
        <authorList>
            <person name="Hosoyama A."/>
            <person name="Uohara A."/>
            <person name="Ohji S."/>
            <person name="Ichikawa N."/>
        </authorList>
    </citation>
    <scope>NUCLEOTIDE SEQUENCE [LARGE SCALE GENOMIC DNA]</scope>
    <source>
        <strain evidence="1 4">NBRC 100334</strain>
    </source>
</reference>
<dbReference type="RefSeq" id="WP_090491691.1">
    <property type="nucleotide sequence ID" value="NZ_BJVY01000051.1"/>
</dbReference>
<evidence type="ECO:0000313" key="3">
    <source>
        <dbReference type="Proteomes" id="UP000198717"/>
    </source>
</evidence>
<dbReference type="Proteomes" id="UP000198717">
    <property type="component" value="Unassembled WGS sequence"/>
</dbReference>
<dbReference type="EMBL" id="BJVY01000051">
    <property type="protein sequence ID" value="GEL74653.1"/>
    <property type="molecule type" value="Genomic_DNA"/>
</dbReference>
<protein>
    <recommendedName>
        <fullName evidence="5">ASCH domain-containing protein</fullName>
    </recommendedName>
</protein>
<dbReference type="AlphaFoldDB" id="A0A511HM45"/>
<evidence type="ECO:0000313" key="2">
    <source>
        <dbReference type="EMBL" id="SDE55062.1"/>
    </source>
</evidence>
<comment type="caution">
    <text evidence="1">The sequence shown here is derived from an EMBL/GenBank/DDBJ whole genome shotgun (WGS) entry which is preliminary data.</text>
</comment>
<evidence type="ECO:0000313" key="4">
    <source>
        <dbReference type="Proteomes" id="UP000321224"/>
    </source>
</evidence>
<name>A0A511HM45_9BACT</name>
<evidence type="ECO:0000313" key="1">
    <source>
        <dbReference type="EMBL" id="GEL74653.1"/>
    </source>
</evidence>
<dbReference type="Proteomes" id="UP000321224">
    <property type="component" value="Unassembled WGS sequence"/>
</dbReference>
<dbReference type="SUPFAM" id="SSF88697">
    <property type="entry name" value="PUA domain-like"/>
    <property type="match status" value="1"/>
</dbReference>
<gene>
    <name evidence="1" type="ORF">MVI01_64370</name>
    <name evidence="2" type="ORF">SAMN04488504_108180</name>
</gene>
<evidence type="ECO:0008006" key="5">
    <source>
        <dbReference type="Google" id="ProtNLM"/>
    </source>
</evidence>
<dbReference type="Gene3D" id="2.30.130.30">
    <property type="entry name" value="Hypothetical protein"/>
    <property type="match status" value="1"/>
</dbReference>
<reference evidence="2 3" key="1">
    <citation type="submission" date="2016-10" db="EMBL/GenBank/DDBJ databases">
        <authorList>
            <person name="Varghese N."/>
            <person name="Submissions S."/>
        </authorList>
    </citation>
    <scope>NUCLEOTIDE SEQUENCE [LARGE SCALE GENOMIC DNA]</scope>
    <source>
        <strain evidence="2 3">DSM 2260</strain>
    </source>
</reference>
<dbReference type="EMBL" id="FNAJ01000008">
    <property type="protein sequence ID" value="SDE55062.1"/>
    <property type="molecule type" value="Genomic_DNA"/>
</dbReference>
<sequence length="144" mass="15498">MSTERIRGLTLIRPWAWAIACAGKDVENRTWEPPRAMVGGWLAIHAGKKWDQDAADSIADTFGVQVPGESEQPSGVIIAVARLAGVVRDSESPWFGGPVGWTLDQVVQLPTPVACRGAQGLWTLPEPILERVHAGWAAARGARP</sequence>